<dbReference type="PIRSF" id="PIRSF004925">
    <property type="entry name" value="HcaT"/>
    <property type="match status" value="1"/>
</dbReference>
<feature type="transmembrane region" description="Helical" evidence="8">
    <location>
        <begin position="43"/>
        <end position="64"/>
    </location>
</feature>
<feature type="domain" description="Major facilitator superfamily (MFS) profile" evidence="9">
    <location>
        <begin position="202"/>
        <end position="387"/>
    </location>
</feature>
<keyword evidence="7 8" id="KW-0472">Membrane</keyword>
<dbReference type="EMBL" id="VHSG01000032">
    <property type="protein sequence ID" value="TQV68008.1"/>
    <property type="molecule type" value="Genomic_DNA"/>
</dbReference>
<accession>A0A545SSQ6</accession>
<feature type="transmembrane region" description="Helical" evidence="8">
    <location>
        <begin position="95"/>
        <end position="113"/>
    </location>
</feature>
<dbReference type="GO" id="GO:0030395">
    <property type="term" value="F:lactose binding"/>
    <property type="evidence" value="ECO:0007669"/>
    <property type="project" value="TreeGrafter"/>
</dbReference>
<dbReference type="Proteomes" id="UP000319732">
    <property type="component" value="Unassembled WGS sequence"/>
</dbReference>
<comment type="caution">
    <text evidence="10">The sequence shown here is derived from an EMBL/GenBank/DDBJ whole genome shotgun (WGS) entry which is preliminary data.</text>
</comment>
<dbReference type="PANTHER" id="PTHR23522:SF10">
    <property type="entry name" value="3-PHENYLPROPIONIC ACID TRANSPORTER-RELATED"/>
    <property type="match status" value="1"/>
</dbReference>
<proteinExistence type="predicted"/>
<dbReference type="PANTHER" id="PTHR23522">
    <property type="entry name" value="BLL5896 PROTEIN"/>
    <property type="match status" value="1"/>
</dbReference>
<dbReference type="OrthoDB" id="9150135at2"/>
<protein>
    <submittedName>
        <fullName evidence="10">MFS transporter</fullName>
    </submittedName>
</protein>
<keyword evidence="6 8" id="KW-1133">Transmembrane helix</keyword>
<dbReference type="PROSITE" id="PS50850">
    <property type="entry name" value="MFS"/>
    <property type="match status" value="1"/>
</dbReference>
<feature type="transmembrane region" description="Helical" evidence="8">
    <location>
        <begin position="201"/>
        <end position="228"/>
    </location>
</feature>
<evidence type="ECO:0000259" key="9">
    <source>
        <dbReference type="PROSITE" id="PS50850"/>
    </source>
</evidence>
<dbReference type="Gene3D" id="1.20.1250.20">
    <property type="entry name" value="MFS general substrate transporter like domains"/>
    <property type="match status" value="2"/>
</dbReference>
<keyword evidence="5 8" id="KW-0812">Transmembrane</keyword>
<evidence type="ECO:0000256" key="8">
    <source>
        <dbReference type="SAM" id="Phobius"/>
    </source>
</evidence>
<evidence type="ECO:0000313" key="10">
    <source>
        <dbReference type="EMBL" id="TQV68008.1"/>
    </source>
</evidence>
<feature type="transmembrane region" description="Helical" evidence="8">
    <location>
        <begin position="71"/>
        <end position="89"/>
    </location>
</feature>
<keyword evidence="3" id="KW-1003">Cell membrane</keyword>
<evidence type="ECO:0000256" key="5">
    <source>
        <dbReference type="ARBA" id="ARBA00022692"/>
    </source>
</evidence>
<dbReference type="RefSeq" id="WP_142929602.1">
    <property type="nucleotide sequence ID" value="NZ_ML660108.1"/>
</dbReference>
<name>A0A545SSQ6_9GAMM</name>
<feature type="transmembrane region" description="Helical" evidence="8">
    <location>
        <begin position="134"/>
        <end position="154"/>
    </location>
</feature>
<evidence type="ECO:0000313" key="11">
    <source>
        <dbReference type="Proteomes" id="UP000319732"/>
    </source>
</evidence>
<dbReference type="SUPFAM" id="SSF103473">
    <property type="entry name" value="MFS general substrate transporter"/>
    <property type="match status" value="1"/>
</dbReference>
<sequence>MKNGIGCYSVLCGFYFTFFATSGVLNPYWSLYLKSLGFDTVEVAQLTAFLMGANFFAPYFWAWIADATGRSIYVIRLTSVLSLLSFFGVLIDKNFWYFSFILFGFSFFRSPILPQLQANTMVYLRENRDRYGNIRLWGSVGFVLATIILGKVLENYSIRILPYVVLGFLFFSVLISFLLPKNNQSKKNTESGDIVKVLVQPVLIVFMFVSFLMFFSMAPYAVFSSIYLEDSGYTHSVIGAFWAFGMVAQVGIFYVMFLLLRFFTLKTLLIAAFILTSIRWLLIGFCIDYFFVLILAQLLQAANIGVYQTVAVRIVHILFDEDVRYRGQAVYTCCTGVAGVVGMLLSGYFWNLLSPEAVFSIAASVTLLATLIVWICMKEIDSNGVQV</sequence>
<dbReference type="AlphaFoldDB" id="A0A545SSQ6"/>
<evidence type="ECO:0000256" key="6">
    <source>
        <dbReference type="ARBA" id="ARBA00022989"/>
    </source>
</evidence>
<gene>
    <name evidence="10" type="ORF">FKG94_24550</name>
</gene>
<dbReference type="Pfam" id="PF12832">
    <property type="entry name" value="MFS_1_like"/>
    <property type="match status" value="1"/>
</dbReference>
<feature type="transmembrane region" description="Helical" evidence="8">
    <location>
        <begin position="160"/>
        <end position="180"/>
    </location>
</feature>
<keyword evidence="4" id="KW-0997">Cell inner membrane</keyword>
<dbReference type="GO" id="GO:0005886">
    <property type="term" value="C:plasma membrane"/>
    <property type="evidence" value="ECO:0007669"/>
    <property type="project" value="UniProtKB-SubCell"/>
</dbReference>
<dbReference type="InterPro" id="IPR026032">
    <property type="entry name" value="HcaT-like"/>
</dbReference>
<dbReference type="InterPro" id="IPR036259">
    <property type="entry name" value="MFS_trans_sf"/>
</dbReference>
<feature type="transmembrane region" description="Helical" evidence="8">
    <location>
        <begin position="7"/>
        <end position="31"/>
    </location>
</feature>
<feature type="transmembrane region" description="Helical" evidence="8">
    <location>
        <begin position="240"/>
        <end position="260"/>
    </location>
</feature>
<feature type="transmembrane region" description="Helical" evidence="8">
    <location>
        <begin position="267"/>
        <end position="292"/>
    </location>
</feature>
<keyword evidence="2" id="KW-0813">Transport</keyword>
<evidence type="ECO:0000256" key="1">
    <source>
        <dbReference type="ARBA" id="ARBA00004429"/>
    </source>
</evidence>
<feature type="transmembrane region" description="Helical" evidence="8">
    <location>
        <begin position="357"/>
        <end position="377"/>
    </location>
</feature>
<dbReference type="GO" id="GO:0015528">
    <property type="term" value="F:lactose:proton symporter activity"/>
    <property type="evidence" value="ECO:0007669"/>
    <property type="project" value="TreeGrafter"/>
</dbReference>
<feature type="transmembrane region" description="Helical" evidence="8">
    <location>
        <begin position="330"/>
        <end position="351"/>
    </location>
</feature>
<reference evidence="10 11" key="1">
    <citation type="submission" date="2019-06" db="EMBL/GenBank/DDBJ databases">
        <title>Whole genome sequence for Cellvibrionaceae sp. R142.</title>
        <authorList>
            <person name="Wang G."/>
        </authorList>
    </citation>
    <scope>NUCLEOTIDE SEQUENCE [LARGE SCALE GENOMIC DNA]</scope>
    <source>
        <strain evidence="10 11">R142</strain>
    </source>
</reference>
<keyword evidence="11" id="KW-1185">Reference proteome</keyword>
<organism evidence="10 11">
    <name type="scientific">Exilibacterium tricleocarpae</name>
    <dbReference type="NCBI Taxonomy" id="2591008"/>
    <lineage>
        <taxon>Bacteria</taxon>
        <taxon>Pseudomonadati</taxon>
        <taxon>Pseudomonadota</taxon>
        <taxon>Gammaproteobacteria</taxon>
        <taxon>Cellvibrionales</taxon>
        <taxon>Cellvibrionaceae</taxon>
        <taxon>Exilibacterium</taxon>
    </lineage>
</organism>
<dbReference type="InterPro" id="IPR020846">
    <property type="entry name" value="MFS_dom"/>
</dbReference>
<evidence type="ECO:0000256" key="3">
    <source>
        <dbReference type="ARBA" id="ARBA00022475"/>
    </source>
</evidence>
<evidence type="ECO:0000256" key="4">
    <source>
        <dbReference type="ARBA" id="ARBA00022519"/>
    </source>
</evidence>
<comment type="subcellular location">
    <subcellularLocation>
        <location evidence="1">Cell inner membrane</location>
        <topology evidence="1">Multi-pass membrane protein</topology>
    </subcellularLocation>
</comment>
<evidence type="ECO:0000256" key="7">
    <source>
        <dbReference type="ARBA" id="ARBA00023136"/>
    </source>
</evidence>
<evidence type="ECO:0000256" key="2">
    <source>
        <dbReference type="ARBA" id="ARBA00022448"/>
    </source>
</evidence>
<dbReference type="InterPro" id="IPR024989">
    <property type="entry name" value="MFS_assoc_dom"/>
</dbReference>